<dbReference type="RefSeq" id="WP_092728270.1">
    <property type="nucleotide sequence ID" value="NZ_FMXE01000003.1"/>
</dbReference>
<keyword evidence="2" id="KW-1185">Reference proteome</keyword>
<dbReference type="InterPro" id="IPR023614">
    <property type="entry name" value="Porin_dom_sf"/>
</dbReference>
<reference evidence="2" key="1">
    <citation type="submission" date="2016-10" db="EMBL/GenBank/DDBJ databases">
        <authorList>
            <person name="Varghese N."/>
            <person name="Submissions S."/>
        </authorList>
    </citation>
    <scope>NUCLEOTIDE SEQUENCE [LARGE SCALE GENOMIC DNA]</scope>
    <source>
        <strain evidence="2">DSM 22703</strain>
    </source>
</reference>
<dbReference type="AlphaFoldDB" id="A0A1G5VA30"/>
<dbReference type="EMBL" id="FMXE01000003">
    <property type="protein sequence ID" value="SDA42699.1"/>
    <property type="molecule type" value="Genomic_DNA"/>
</dbReference>
<gene>
    <name evidence="1" type="ORF">SAMN03080617_00384</name>
</gene>
<evidence type="ECO:0000313" key="2">
    <source>
        <dbReference type="Proteomes" id="UP000198756"/>
    </source>
</evidence>
<evidence type="ECO:0000313" key="1">
    <source>
        <dbReference type="EMBL" id="SDA42699.1"/>
    </source>
</evidence>
<proteinExistence type="predicted"/>
<sequence length="450" mass="51667">MKQIFLISFLIFGFYNSGFAQEKKVELSVIPDIHFRSFWMNTIYPKNDFKEDYALGMTLNLGAIIKYQENWKFHVGFRSFANVASSEIWELDPATGQGNRYETGLFDLLDTRSRFFGKLETLSLEFSKEKFGIKAGRMGINSDWINAQDGRLSPTAVEGVNAWIAPDKRWKFSVWGIGRMSIRGSSEWLSVGETVGIYPVGRTVSGKPAQYFGNTSSDWLGIWEIDRKIASDSKIHFSNTIAQNLFSTYWLSFEKNRKIESGIVIMGLQSGFQHGIGEGGNPNPDLKYKEADDINYALSGRIGWKNMKWTTHLNYTHVGGEGRWLSPREWGKDAWYTFIPRERNEGFESVNAVVAYGEYRFQKPQLTLYGHLGFHWLSKTEDAFGNKYNFPSYRQVNLGVKLQANKVANLDFHFILVSKEPLTSSDLSPNQIYNKVELLHFNGIINWRWN</sequence>
<evidence type="ECO:0008006" key="3">
    <source>
        <dbReference type="Google" id="ProtNLM"/>
    </source>
</evidence>
<organism evidence="1 2">
    <name type="scientific">Algoriphagus alkaliphilus</name>
    <dbReference type="NCBI Taxonomy" id="279824"/>
    <lineage>
        <taxon>Bacteria</taxon>
        <taxon>Pseudomonadati</taxon>
        <taxon>Bacteroidota</taxon>
        <taxon>Cytophagia</taxon>
        <taxon>Cytophagales</taxon>
        <taxon>Cyclobacteriaceae</taxon>
        <taxon>Algoriphagus</taxon>
    </lineage>
</organism>
<dbReference type="STRING" id="279824.SAMN03080617_00384"/>
<dbReference type="Proteomes" id="UP000198756">
    <property type="component" value="Unassembled WGS sequence"/>
</dbReference>
<dbReference type="Gene3D" id="2.40.160.10">
    <property type="entry name" value="Porin"/>
    <property type="match status" value="1"/>
</dbReference>
<name>A0A1G5VA30_9BACT</name>
<accession>A0A1G5VA30</accession>
<dbReference type="OrthoDB" id="862900at2"/>
<protein>
    <recommendedName>
        <fullName evidence="3">Capsule assembly protein Wzi</fullName>
    </recommendedName>
</protein>